<dbReference type="PROSITE" id="PS51462">
    <property type="entry name" value="NUDIX"/>
    <property type="match status" value="1"/>
</dbReference>
<dbReference type="InterPro" id="IPR015797">
    <property type="entry name" value="NUDIX_hydrolase-like_dom_sf"/>
</dbReference>
<dbReference type="InterPro" id="IPR020084">
    <property type="entry name" value="NUDIX_hydrolase_CS"/>
</dbReference>
<dbReference type="PRINTS" id="PR00502">
    <property type="entry name" value="NUDIXFAMILY"/>
</dbReference>
<dbReference type="Gene3D" id="3.90.79.10">
    <property type="entry name" value="Nucleoside Triphosphate Pyrophosphohydrolase"/>
    <property type="match status" value="1"/>
</dbReference>
<dbReference type="InterPro" id="IPR000086">
    <property type="entry name" value="NUDIX_hydrolase_dom"/>
</dbReference>
<dbReference type="EMBL" id="LIZT01000003">
    <property type="protein sequence ID" value="KPJ51294.1"/>
    <property type="molecule type" value="Genomic_DNA"/>
</dbReference>
<name>A0A0S7WM90_UNCT6</name>
<comment type="similarity">
    <text evidence="2">Belongs to the Nudix hydrolase family.</text>
</comment>
<dbReference type="InterPro" id="IPR020476">
    <property type="entry name" value="Nudix_hydrolase"/>
</dbReference>
<comment type="caution">
    <text evidence="4">The sequence shown here is derived from an EMBL/GenBank/DDBJ whole genome shotgun (WGS) entry which is preliminary data.</text>
</comment>
<reference evidence="4 5" key="1">
    <citation type="journal article" date="2015" name="Microbiome">
        <title>Genomic resolution of linkages in carbon, nitrogen, and sulfur cycling among widespread estuary sediment bacteria.</title>
        <authorList>
            <person name="Baker B.J."/>
            <person name="Lazar C.S."/>
            <person name="Teske A.P."/>
            <person name="Dick G.J."/>
        </authorList>
    </citation>
    <scope>NUCLEOTIDE SEQUENCE [LARGE SCALE GENOMIC DNA]</scope>
    <source>
        <strain evidence="4">DG_26</strain>
    </source>
</reference>
<dbReference type="PROSITE" id="PS00893">
    <property type="entry name" value="NUDIX_BOX"/>
    <property type="match status" value="1"/>
</dbReference>
<sequence>MKTLFQYCPRCSSSLTQSNVGGRRRLSCNHCGWVNYENPLPSVAALVKNRRNELLLVKRRVPPGQGRWALPSGFIEVEESPEKACLRELKEETNLEGKITRLLGVYTQPSRTYRRVLIIAYEVKARGTPLAASDSEEVRFFPLQKLPRIAFASHRRIVDDAMKRRLRKSSGGTSGLRTL</sequence>
<gene>
    <name evidence="4" type="ORF">AMJ40_00360</name>
</gene>
<dbReference type="Pfam" id="PF00293">
    <property type="entry name" value="NUDIX"/>
    <property type="match status" value="1"/>
</dbReference>
<protein>
    <recommendedName>
        <fullName evidence="3">Nudix hydrolase domain-containing protein</fullName>
    </recommendedName>
</protein>
<evidence type="ECO:0000256" key="1">
    <source>
        <dbReference type="ARBA" id="ARBA00022801"/>
    </source>
</evidence>
<evidence type="ECO:0000313" key="4">
    <source>
        <dbReference type="EMBL" id="KPJ51294.1"/>
    </source>
</evidence>
<dbReference type="GO" id="GO:0016787">
    <property type="term" value="F:hydrolase activity"/>
    <property type="evidence" value="ECO:0007669"/>
    <property type="project" value="UniProtKB-KW"/>
</dbReference>
<evidence type="ECO:0000256" key="2">
    <source>
        <dbReference type="RuleBase" id="RU003476"/>
    </source>
</evidence>
<evidence type="ECO:0000313" key="5">
    <source>
        <dbReference type="Proteomes" id="UP000051124"/>
    </source>
</evidence>
<feature type="domain" description="Nudix hydrolase" evidence="3">
    <location>
        <begin position="38"/>
        <end position="164"/>
    </location>
</feature>
<dbReference type="Proteomes" id="UP000051124">
    <property type="component" value="Unassembled WGS sequence"/>
</dbReference>
<dbReference type="AlphaFoldDB" id="A0A0S7WM90"/>
<proteinExistence type="inferred from homology"/>
<dbReference type="CDD" id="cd18873">
    <property type="entry name" value="NUDIX_NadM_like"/>
    <property type="match status" value="1"/>
</dbReference>
<dbReference type="SUPFAM" id="SSF55811">
    <property type="entry name" value="Nudix"/>
    <property type="match status" value="1"/>
</dbReference>
<dbReference type="PANTHER" id="PTHR43736">
    <property type="entry name" value="ADP-RIBOSE PYROPHOSPHATASE"/>
    <property type="match status" value="1"/>
</dbReference>
<accession>A0A0S7WM90</accession>
<evidence type="ECO:0000259" key="3">
    <source>
        <dbReference type="PROSITE" id="PS51462"/>
    </source>
</evidence>
<organism evidence="4 5">
    <name type="scientific">candidate division TA06 bacterium DG_26</name>
    <dbReference type="NCBI Taxonomy" id="1703771"/>
    <lineage>
        <taxon>Bacteria</taxon>
        <taxon>Bacteria division TA06</taxon>
    </lineage>
</organism>
<dbReference type="PANTHER" id="PTHR43736:SF1">
    <property type="entry name" value="DIHYDRONEOPTERIN TRIPHOSPHATE DIPHOSPHATASE"/>
    <property type="match status" value="1"/>
</dbReference>
<keyword evidence="1 2" id="KW-0378">Hydrolase</keyword>